<dbReference type="NCBIfam" id="TIGR02595">
    <property type="entry name" value="PEP_CTERM"/>
    <property type="match status" value="1"/>
</dbReference>
<evidence type="ECO:0000313" key="3">
    <source>
        <dbReference type="EMBL" id="GGY08460.1"/>
    </source>
</evidence>
<comment type="caution">
    <text evidence="3">The sequence shown here is derived from an EMBL/GenBank/DDBJ whole genome shotgun (WGS) entry which is preliminary data.</text>
</comment>
<dbReference type="EMBL" id="BMYX01000003">
    <property type="protein sequence ID" value="GGY08460.1"/>
    <property type="molecule type" value="Genomic_DNA"/>
</dbReference>
<accession>A0A918U8E2</accession>
<reference evidence="3" key="1">
    <citation type="journal article" date="2014" name="Int. J. Syst. Evol. Microbiol.">
        <title>Complete genome sequence of Corynebacterium casei LMG S-19264T (=DSM 44701T), isolated from a smear-ripened cheese.</title>
        <authorList>
            <consortium name="US DOE Joint Genome Institute (JGI-PGF)"/>
            <person name="Walter F."/>
            <person name="Albersmeier A."/>
            <person name="Kalinowski J."/>
            <person name="Ruckert C."/>
        </authorList>
    </citation>
    <scope>NUCLEOTIDE SEQUENCE</scope>
    <source>
        <strain evidence="3">KCTC 32182</strain>
    </source>
</reference>
<dbReference type="Proteomes" id="UP000645257">
    <property type="component" value="Unassembled WGS sequence"/>
</dbReference>
<dbReference type="Pfam" id="PF07589">
    <property type="entry name" value="PEP-CTERM"/>
    <property type="match status" value="1"/>
</dbReference>
<proteinExistence type="predicted"/>
<evidence type="ECO:0000313" key="4">
    <source>
        <dbReference type="Proteomes" id="UP000645257"/>
    </source>
</evidence>
<gene>
    <name evidence="3" type="ORF">GCM10011289_08990</name>
</gene>
<sequence>MKMLKKQSAPVESSGGADIGDAGGAGSLFADHQRLANWTPGGDLYVPRLGAPSLRGPEDVARAIPAPPPVARDDNFLPFRYPDALPGDTSTVSFAGGFATRDVVPSGTRFSGIAPTVPNSGGSVGSLLPKPPIPEPETWALMGLGLSALLLKRRKRRSV</sequence>
<evidence type="ECO:0000256" key="1">
    <source>
        <dbReference type="SAM" id="MobiDB-lite"/>
    </source>
</evidence>
<evidence type="ECO:0000259" key="2">
    <source>
        <dbReference type="Pfam" id="PF07589"/>
    </source>
</evidence>
<feature type="region of interest" description="Disordered" evidence="1">
    <location>
        <begin position="1"/>
        <end position="26"/>
    </location>
</feature>
<feature type="compositionally biased region" description="Gly residues" evidence="1">
    <location>
        <begin position="17"/>
        <end position="26"/>
    </location>
</feature>
<organism evidence="3 4">
    <name type="scientific">Paludibacterium paludis</name>
    <dbReference type="NCBI Taxonomy" id="1225769"/>
    <lineage>
        <taxon>Bacteria</taxon>
        <taxon>Pseudomonadati</taxon>
        <taxon>Pseudomonadota</taxon>
        <taxon>Betaproteobacteria</taxon>
        <taxon>Neisseriales</taxon>
        <taxon>Chromobacteriaceae</taxon>
        <taxon>Paludibacterium</taxon>
    </lineage>
</organism>
<feature type="domain" description="Ice-binding protein C-terminal" evidence="2">
    <location>
        <begin position="132"/>
        <end position="154"/>
    </location>
</feature>
<protein>
    <recommendedName>
        <fullName evidence="2">Ice-binding protein C-terminal domain-containing protein</fullName>
    </recommendedName>
</protein>
<reference evidence="3" key="2">
    <citation type="submission" date="2020-09" db="EMBL/GenBank/DDBJ databases">
        <authorList>
            <person name="Sun Q."/>
            <person name="Kim S."/>
        </authorList>
    </citation>
    <scope>NUCLEOTIDE SEQUENCE</scope>
    <source>
        <strain evidence="3">KCTC 32182</strain>
    </source>
</reference>
<keyword evidence="4" id="KW-1185">Reference proteome</keyword>
<dbReference type="InterPro" id="IPR013424">
    <property type="entry name" value="Ice-binding_C"/>
</dbReference>
<dbReference type="AlphaFoldDB" id="A0A918U8E2"/>
<name>A0A918U8E2_9NEIS</name>